<reference evidence="2" key="1">
    <citation type="journal article" date="2007" name="Nature">
        <title>The grapevine genome sequence suggests ancestral hexaploidization in major angiosperm phyla.</title>
        <authorList>
            <consortium name="The French-Italian Public Consortium for Grapevine Genome Characterization."/>
            <person name="Jaillon O."/>
            <person name="Aury J.-M."/>
            <person name="Noel B."/>
            <person name="Policriti A."/>
            <person name="Clepet C."/>
            <person name="Casagrande A."/>
            <person name="Choisne N."/>
            <person name="Aubourg S."/>
            <person name="Vitulo N."/>
            <person name="Jubin C."/>
            <person name="Vezzi A."/>
            <person name="Legeai F."/>
            <person name="Hugueney P."/>
            <person name="Dasilva C."/>
            <person name="Horner D."/>
            <person name="Mica E."/>
            <person name="Jublot D."/>
            <person name="Poulain J."/>
            <person name="Bruyere C."/>
            <person name="Billault A."/>
            <person name="Segurens B."/>
            <person name="Gouyvenoux M."/>
            <person name="Ugarte E."/>
            <person name="Cattonaro F."/>
            <person name="Anthouard V."/>
            <person name="Vico V."/>
            <person name="Del Fabbro C."/>
            <person name="Alaux M."/>
            <person name="Di Gaspero G."/>
            <person name="Dumas V."/>
            <person name="Felice N."/>
            <person name="Paillard S."/>
            <person name="Juman I."/>
            <person name="Moroldo M."/>
            <person name="Scalabrin S."/>
            <person name="Canaguier A."/>
            <person name="Le Clainche I."/>
            <person name="Malacrida G."/>
            <person name="Durand E."/>
            <person name="Pesole G."/>
            <person name="Laucou V."/>
            <person name="Chatelet P."/>
            <person name="Merdinoglu D."/>
            <person name="Delledonne M."/>
            <person name="Pezzotti M."/>
            <person name="Lecharny A."/>
            <person name="Scarpelli C."/>
            <person name="Artiguenave F."/>
            <person name="Pe M.E."/>
            <person name="Valle G."/>
            <person name="Morgante M."/>
            <person name="Caboche M."/>
            <person name="Adam-Blondon A.-F."/>
            <person name="Weissenbach J."/>
            <person name="Quetier F."/>
            <person name="Wincker P."/>
        </authorList>
    </citation>
    <scope>NUCLEOTIDE SEQUENCE [LARGE SCALE GENOMIC DNA]</scope>
    <source>
        <strain evidence="2">cv. Pinot noir / PN40024</strain>
    </source>
</reference>
<dbReference type="HOGENOM" id="CLU_2532078_0_0_1"/>
<protein>
    <submittedName>
        <fullName evidence="1">Uncharacterized protein</fullName>
    </submittedName>
</protein>
<name>D7SL65_VITVI</name>
<evidence type="ECO:0000313" key="1">
    <source>
        <dbReference type="EMBL" id="CBI16393.3"/>
    </source>
</evidence>
<gene>
    <name evidence="1" type="ordered locus">VIT_06s0004g01970</name>
</gene>
<dbReference type="PaxDb" id="29760-VIT_06s0004g01970.t01"/>
<dbReference type="AlphaFoldDB" id="D7SL65"/>
<dbReference type="Proteomes" id="UP000009183">
    <property type="component" value="Chromosome 6"/>
</dbReference>
<organism evidence="1 2">
    <name type="scientific">Vitis vinifera</name>
    <name type="common">Grape</name>
    <dbReference type="NCBI Taxonomy" id="29760"/>
    <lineage>
        <taxon>Eukaryota</taxon>
        <taxon>Viridiplantae</taxon>
        <taxon>Streptophyta</taxon>
        <taxon>Embryophyta</taxon>
        <taxon>Tracheophyta</taxon>
        <taxon>Spermatophyta</taxon>
        <taxon>Magnoliopsida</taxon>
        <taxon>eudicotyledons</taxon>
        <taxon>Gunneridae</taxon>
        <taxon>Pentapetalae</taxon>
        <taxon>rosids</taxon>
        <taxon>Vitales</taxon>
        <taxon>Vitaceae</taxon>
        <taxon>Viteae</taxon>
        <taxon>Vitis</taxon>
    </lineage>
</organism>
<dbReference type="InParanoid" id="D7SL65"/>
<sequence length="84" mass="9895">MFISLHHHLLHHLPHLITTNLHHHHLPHPLHPTTSLHLHLLHHHHLHTITKRSAISTCFISLVDRKVINKRRSHMFFGDTLTTS</sequence>
<keyword evidence="2" id="KW-1185">Reference proteome</keyword>
<accession>D7SL65</accession>
<proteinExistence type="predicted"/>
<dbReference type="EMBL" id="FN594951">
    <property type="protein sequence ID" value="CBI16393.3"/>
    <property type="molecule type" value="Genomic_DNA"/>
</dbReference>
<evidence type="ECO:0000313" key="2">
    <source>
        <dbReference type="Proteomes" id="UP000009183"/>
    </source>
</evidence>